<accession>A0A7S4ZTW0</accession>
<gene>
    <name evidence="1" type="ORF">pC5.7b_419</name>
</gene>
<sequence length="43" mass="4736">MRYKALAEISASVSKSRFRPNSQLAQKHSYGNNYGTKIFSAAG</sequence>
<evidence type="ECO:0000313" key="1">
    <source>
        <dbReference type="EMBL" id="QCL09286.1"/>
    </source>
</evidence>
<dbReference type="AlphaFoldDB" id="A0A7S4ZTW0"/>
<organism evidence="1">
    <name type="scientific">Rhizobium rhizogenes</name>
    <name type="common">Agrobacterium rhizogenes</name>
    <dbReference type="NCBI Taxonomy" id="359"/>
    <lineage>
        <taxon>Bacteria</taxon>
        <taxon>Pseudomonadati</taxon>
        <taxon>Pseudomonadota</taxon>
        <taxon>Alphaproteobacteria</taxon>
        <taxon>Hyphomicrobiales</taxon>
        <taxon>Rhizobiaceae</taxon>
        <taxon>Rhizobium/Agrobacterium group</taxon>
        <taxon>Rhizobium</taxon>
    </lineage>
</organism>
<reference evidence="1" key="1">
    <citation type="submission" date="2018-12" db="EMBL/GenBank/DDBJ databases">
        <title>Three Rhizobium rhizogenes strains isolated from the same crown gall tumor carry diverse plasmids.</title>
        <authorList>
            <person name="Pulawska J."/>
            <person name="Kuzmanovic N."/>
        </authorList>
    </citation>
    <scope>NUCLEOTIDE SEQUENCE</scope>
    <source>
        <strain evidence="1">C5.7</strain>
        <plasmid evidence="1">pC5.7b</plasmid>
    </source>
</reference>
<name>A0A7S4ZTW0_RHIRH</name>
<keyword evidence="1" id="KW-0614">Plasmid</keyword>
<proteinExistence type="predicted"/>
<geneLocation type="plasmid" evidence="1">
    <name>pC5.7b</name>
</geneLocation>
<dbReference type="EMBL" id="MK318968">
    <property type="protein sequence ID" value="QCL09286.1"/>
    <property type="molecule type" value="Genomic_DNA"/>
</dbReference>
<protein>
    <submittedName>
        <fullName evidence="1">Uncharacterized protein</fullName>
    </submittedName>
</protein>